<keyword evidence="1" id="KW-0802">TPR repeat</keyword>
<dbReference type="Gene3D" id="1.25.40.10">
    <property type="entry name" value="Tetratricopeptide repeat domain"/>
    <property type="match status" value="2"/>
</dbReference>
<dbReference type="InterPro" id="IPR037919">
    <property type="entry name" value="OGT"/>
</dbReference>
<dbReference type="PROSITE" id="PS50005">
    <property type="entry name" value="TPR"/>
    <property type="match status" value="3"/>
</dbReference>
<dbReference type="Pfam" id="PF13181">
    <property type="entry name" value="TPR_8"/>
    <property type="match status" value="1"/>
</dbReference>
<dbReference type="SMART" id="SM00028">
    <property type="entry name" value="TPR"/>
    <property type="match status" value="4"/>
</dbReference>
<dbReference type="PANTHER" id="PTHR44366">
    <property type="entry name" value="UDP-N-ACETYLGLUCOSAMINE--PEPTIDE N-ACETYLGLUCOSAMINYLTRANSFERASE 110 KDA SUBUNIT"/>
    <property type="match status" value="1"/>
</dbReference>
<evidence type="ECO:0000313" key="3">
    <source>
        <dbReference type="Proteomes" id="UP000321892"/>
    </source>
</evidence>
<dbReference type="InterPro" id="IPR011990">
    <property type="entry name" value="TPR-like_helical_dom_sf"/>
</dbReference>
<evidence type="ECO:0000256" key="1">
    <source>
        <dbReference type="PROSITE-ProRule" id="PRU00339"/>
    </source>
</evidence>
<dbReference type="PANTHER" id="PTHR44366:SF1">
    <property type="entry name" value="UDP-N-ACETYLGLUCOSAMINE--PEPTIDE N-ACETYLGLUCOSAMINYLTRANSFERASE 110 KDA SUBUNIT"/>
    <property type="match status" value="1"/>
</dbReference>
<feature type="repeat" description="TPR" evidence="1">
    <location>
        <begin position="103"/>
        <end position="136"/>
    </location>
</feature>
<dbReference type="RefSeq" id="WP_026746449.1">
    <property type="nucleotide sequence ID" value="NZ_AP019823.1"/>
</dbReference>
<dbReference type="KEGG" id="lhf:JCM16775_1128"/>
<proteinExistence type="predicted"/>
<sequence length="207" mass="24334">MLETLIFREIRYNENNERLLKENLEKIKENPDDVEVLKTLASIYHALKENDKAIEIYEKLVKLKPDEIEISAFLGYLYYENEDLDKAEENLNKALDVRTEDEPFVLFLLGNIYSRKGKISEAVDCYELAIFLDFDMYIAHIDFARKYEHMGRHQKALEEYKAAFRIDSRDEGLIEKIHYIENKCKNVIGEDKKDKKLNFGAANLGIV</sequence>
<name>A0A510JGG8_9FUSO</name>
<evidence type="ECO:0000313" key="2">
    <source>
        <dbReference type="EMBL" id="BBM38419.1"/>
    </source>
</evidence>
<dbReference type="Proteomes" id="UP000321892">
    <property type="component" value="Chromosome"/>
</dbReference>
<dbReference type="GO" id="GO:0097363">
    <property type="term" value="F:protein O-acetylglucosaminyltransferase activity"/>
    <property type="evidence" value="ECO:0007669"/>
    <property type="project" value="TreeGrafter"/>
</dbReference>
<protein>
    <submittedName>
        <fullName evidence="2">Uncharacterized protein</fullName>
    </submittedName>
</protein>
<keyword evidence="3" id="KW-1185">Reference proteome</keyword>
<reference evidence="2 3" key="1">
    <citation type="submission" date="2019-07" db="EMBL/GenBank/DDBJ databases">
        <title>Complete Genome Sequence of Leptotrichia hofstadii Strain JCM16775.</title>
        <authorList>
            <person name="Watanabe S."/>
            <person name="Cui L."/>
        </authorList>
    </citation>
    <scope>NUCLEOTIDE SEQUENCE [LARGE SCALE GENOMIC DNA]</scope>
    <source>
        <strain evidence="2 3">JCM16775</strain>
    </source>
</reference>
<feature type="repeat" description="TPR" evidence="1">
    <location>
        <begin position="68"/>
        <end position="101"/>
    </location>
</feature>
<dbReference type="AlphaFoldDB" id="A0A510JGG8"/>
<accession>A0A510JGG8</accession>
<dbReference type="GO" id="GO:0006493">
    <property type="term" value="P:protein O-linked glycosylation"/>
    <property type="evidence" value="ECO:0007669"/>
    <property type="project" value="InterPro"/>
</dbReference>
<organism evidence="2 3">
    <name type="scientific">Leptotrichia hofstadii</name>
    <dbReference type="NCBI Taxonomy" id="157688"/>
    <lineage>
        <taxon>Bacteria</taxon>
        <taxon>Fusobacteriati</taxon>
        <taxon>Fusobacteriota</taxon>
        <taxon>Fusobacteriia</taxon>
        <taxon>Fusobacteriales</taxon>
        <taxon>Leptotrichiaceae</taxon>
        <taxon>Leptotrichia</taxon>
    </lineage>
</organism>
<dbReference type="OrthoDB" id="87208at2"/>
<gene>
    <name evidence="2" type="ORF">JCM16775_1128</name>
</gene>
<dbReference type="Pfam" id="PF13424">
    <property type="entry name" value="TPR_12"/>
    <property type="match status" value="1"/>
</dbReference>
<dbReference type="InterPro" id="IPR019734">
    <property type="entry name" value="TPR_rpt"/>
</dbReference>
<dbReference type="EMBL" id="AP019823">
    <property type="protein sequence ID" value="BBM38419.1"/>
    <property type="molecule type" value="Genomic_DNA"/>
</dbReference>
<dbReference type="SUPFAM" id="SSF48452">
    <property type="entry name" value="TPR-like"/>
    <property type="match status" value="1"/>
</dbReference>
<feature type="repeat" description="TPR" evidence="1">
    <location>
        <begin position="34"/>
        <end position="67"/>
    </location>
</feature>